<organism evidence="1 2">
    <name type="scientific">Avena sativa</name>
    <name type="common">Oat</name>
    <dbReference type="NCBI Taxonomy" id="4498"/>
    <lineage>
        <taxon>Eukaryota</taxon>
        <taxon>Viridiplantae</taxon>
        <taxon>Streptophyta</taxon>
        <taxon>Embryophyta</taxon>
        <taxon>Tracheophyta</taxon>
        <taxon>Spermatophyta</taxon>
        <taxon>Magnoliopsida</taxon>
        <taxon>Liliopsida</taxon>
        <taxon>Poales</taxon>
        <taxon>Poaceae</taxon>
        <taxon>BOP clade</taxon>
        <taxon>Pooideae</taxon>
        <taxon>Poodae</taxon>
        <taxon>Poeae</taxon>
        <taxon>Poeae Chloroplast Group 1 (Aveneae type)</taxon>
        <taxon>Aveninae</taxon>
        <taxon>Avena</taxon>
    </lineage>
</organism>
<reference evidence="1" key="2">
    <citation type="submission" date="2025-09" db="UniProtKB">
        <authorList>
            <consortium name="EnsemblPlants"/>
        </authorList>
    </citation>
    <scope>IDENTIFICATION</scope>
</reference>
<name>A0ACD5VXP9_AVESA</name>
<dbReference type="EnsemblPlants" id="AVESA.00010b.r2.3CG0515350.1">
    <property type="protein sequence ID" value="AVESA.00010b.r2.3CG0515350.1.CDS"/>
    <property type="gene ID" value="AVESA.00010b.r2.3CG0515350"/>
</dbReference>
<dbReference type="Proteomes" id="UP001732700">
    <property type="component" value="Chromosome 3C"/>
</dbReference>
<keyword evidence="2" id="KW-1185">Reference proteome</keyword>
<protein>
    <submittedName>
        <fullName evidence="1">Uncharacterized protein</fullName>
    </submittedName>
</protein>
<sequence>MKTELEVYLEQDLAPRADNFNILTWWKDNQVDYPILSKLARDILSIQVSTVASESEFSAGGRVVDPFRTRLDSKTVQALICSKDWIAASKGGEIKSVLKDMDVESMEQRFATMVHMLEYQEDDDSAVDLEDFLNDEVDE</sequence>
<accession>A0ACD5VXP9</accession>
<reference evidence="1" key="1">
    <citation type="submission" date="2021-05" db="EMBL/GenBank/DDBJ databases">
        <authorList>
            <person name="Scholz U."/>
            <person name="Mascher M."/>
            <person name="Fiebig A."/>
        </authorList>
    </citation>
    <scope>NUCLEOTIDE SEQUENCE [LARGE SCALE GENOMIC DNA]</scope>
</reference>
<evidence type="ECO:0000313" key="1">
    <source>
        <dbReference type="EnsemblPlants" id="AVESA.00010b.r2.3CG0515350.1.CDS"/>
    </source>
</evidence>
<proteinExistence type="predicted"/>
<evidence type="ECO:0000313" key="2">
    <source>
        <dbReference type="Proteomes" id="UP001732700"/>
    </source>
</evidence>